<dbReference type="KEGG" id="vg:5470945"/>
<evidence type="ECO:0000313" key="2">
    <source>
        <dbReference type="Proteomes" id="UP000202420"/>
    </source>
</evidence>
<dbReference type="Proteomes" id="UP000202420">
    <property type="component" value="Segment"/>
</dbReference>
<dbReference type="GeneID" id="5470945"/>
<name>A7K8B4_9PHYC</name>
<dbReference type="RefSeq" id="YP_001426635.1">
    <property type="nucleotide sequence ID" value="NC_008724.1"/>
</dbReference>
<organism evidence="1 2">
    <name type="scientific">Chlorovirus heliozoae</name>
    <dbReference type="NCBI Taxonomy" id="322019"/>
    <lineage>
        <taxon>Viruses</taxon>
        <taxon>Varidnaviria</taxon>
        <taxon>Bamfordvirae</taxon>
        <taxon>Nucleocytoviricota</taxon>
        <taxon>Megaviricetes</taxon>
        <taxon>Algavirales</taxon>
        <taxon>Phycodnaviridae</taxon>
        <taxon>Chlorovirus</taxon>
    </lineage>
</organism>
<accession>A7K8B4</accession>
<sequence length="117" mass="13468">MRTGLIYVAAETYTSSKAIVGWTDNTETRYVYDTVKFRMPSIVFVYSVDVEADFRAVIGRMRAHKLIKGENELENTELCIDILNDFFKNKLSDNVQQEIDEATRQLMDAMLRDSPSC</sequence>
<keyword evidence="2" id="KW-1185">Reference proteome</keyword>
<reference evidence="1 2" key="1">
    <citation type="submission" date="2006-09" db="EMBL/GenBank/DDBJ databases">
        <title>Sequence and annotation of the 288-kb ATCV-1 virus that infects an endosymbiotic Chlorella strain of the heliozoon Acanthocystis turfacea.</title>
        <authorList>
            <person name="Fitzgerald L.A."/>
            <person name="Graves M.V."/>
            <person name="Li X."/>
            <person name="Pfitzner A.J.P."/>
            <person name="Hartigan J."/>
            <person name="Van Etten J.L."/>
        </authorList>
    </citation>
    <scope>NUCLEOTIDE SEQUENCE [LARGE SCALE GENOMIC DNA]</scope>
    <source>
        <strain evidence="1 2">ATCV-1</strain>
    </source>
</reference>
<proteinExistence type="predicted"/>
<evidence type="ECO:0000313" key="1">
    <source>
        <dbReference type="EMBL" id="ABT16288.1"/>
    </source>
</evidence>
<dbReference type="EMBL" id="EF101928">
    <property type="protein sequence ID" value="ABT16288.1"/>
    <property type="molecule type" value="Genomic_DNA"/>
</dbReference>
<gene>
    <name evidence="1" type="primary">Z154R</name>
    <name evidence="1" type="ORF">ATCV1_Z154R</name>
</gene>
<protein>
    <submittedName>
        <fullName evidence="1">Uncharacterized protein Z154R</fullName>
    </submittedName>
</protein>